<dbReference type="PROSITE" id="PS51462">
    <property type="entry name" value="NUDIX"/>
    <property type="match status" value="1"/>
</dbReference>
<reference evidence="3" key="1">
    <citation type="submission" date="2020-04" db="EMBL/GenBank/DDBJ databases">
        <authorList>
            <person name="Chiriac C."/>
            <person name="Salcher M."/>
            <person name="Ghai R."/>
            <person name="Kavagutti S V."/>
        </authorList>
    </citation>
    <scope>NUCLEOTIDE SEQUENCE</scope>
</reference>
<dbReference type="PANTHER" id="PTHR43736:SF1">
    <property type="entry name" value="DIHYDRONEOPTERIN TRIPHOSPHATE DIPHOSPHATASE"/>
    <property type="match status" value="1"/>
</dbReference>
<dbReference type="GO" id="GO:0016787">
    <property type="term" value="F:hydrolase activity"/>
    <property type="evidence" value="ECO:0007669"/>
    <property type="project" value="UniProtKB-KW"/>
</dbReference>
<gene>
    <name evidence="3" type="ORF">UFOVP29_179</name>
</gene>
<dbReference type="PANTHER" id="PTHR43736">
    <property type="entry name" value="ADP-RIBOSE PYROPHOSPHATASE"/>
    <property type="match status" value="1"/>
</dbReference>
<dbReference type="PROSITE" id="PS00893">
    <property type="entry name" value="NUDIX_BOX"/>
    <property type="match status" value="1"/>
</dbReference>
<evidence type="ECO:0000313" key="3">
    <source>
        <dbReference type="EMBL" id="CAB4123020.1"/>
    </source>
</evidence>
<sequence>MLTEELHERDQHRAAGVLVYAKDTDNWLFVKRSNLVNSPDTWSVPGGHGEQNEVPWATACREAQEEIGQDLRMWPHTVIWSQKSRVPTSAYVMFAVIVDEQFRPELNWESSEYVWCKLNEIPTPRHWGIDALLSHNAAGEKLRGMIQKYHPDALF</sequence>
<dbReference type="CDD" id="cd02883">
    <property type="entry name" value="NUDIX_Hydrolase"/>
    <property type="match status" value="1"/>
</dbReference>
<accession>A0A6J5KSL6</accession>
<proteinExistence type="predicted"/>
<dbReference type="InterPro" id="IPR015797">
    <property type="entry name" value="NUDIX_hydrolase-like_dom_sf"/>
</dbReference>
<dbReference type="InterPro" id="IPR000086">
    <property type="entry name" value="NUDIX_hydrolase_dom"/>
</dbReference>
<feature type="domain" description="Nudix hydrolase" evidence="2">
    <location>
        <begin position="10"/>
        <end position="138"/>
    </location>
</feature>
<dbReference type="Pfam" id="PF00293">
    <property type="entry name" value="NUDIX"/>
    <property type="match status" value="1"/>
</dbReference>
<dbReference type="EMBL" id="LR796167">
    <property type="protein sequence ID" value="CAB4123020.1"/>
    <property type="molecule type" value="Genomic_DNA"/>
</dbReference>
<name>A0A6J5KSL6_9CAUD</name>
<evidence type="ECO:0000259" key="2">
    <source>
        <dbReference type="PROSITE" id="PS51462"/>
    </source>
</evidence>
<evidence type="ECO:0000256" key="1">
    <source>
        <dbReference type="ARBA" id="ARBA00022801"/>
    </source>
</evidence>
<dbReference type="InterPro" id="IPR020084">
    <property type="entry name" value="NUDIX_hydrolase_CS"/>
</dbReference>
<dbReference type="SUPFAM" id="SSF55811">
    <property type="entry name" value="Nudix"/>
    <property type="match status" value="1"/>
</dbReference>
<protein>
    <submittedName>
        <fullName evidence="3">COG1051 ADP-ribose pyrophosphatase</fullName>
    </submittedName>
</protein>
<organism evidence="3">
    <name type="scientific">uncultured Caudovirales phage</name>
    <dbReference type="NCBI Taxonomy" id="2100421"/>
    <lineage>
        <taxon>Viruses</taxon>
        <taxon>Duplodnaviria</taxon>
        <taxon>Heunggongvirae</taxon>
        <taxon>Uroviricota</taxon>
        <taxon>Caudoviricetes</taxon>
        <taxon>Peduoviridae</taxon>
        <taxon>Maltschvirus</taxon>
        <taxon>Maltschvirus maltsch</taxon>
    </lineage>
</organism>
<keyword evidence="1" id="KW-0378">Hydrolase</keyword>
<dbReference type="Gene3D" id="3.90.79.10">
    <property type="entry name" value="Nucleoside Triphosphate Pyrophosphohydrolase"/>
    <property type="match status" value="1"/>
</dbReference>